<dbReference type="PROSITE" id="PS00036">
    <property type="entry name" value="BZIP_BASIC"/>
    <property type="match status" value="1"/>
</dbReference>
<organism evidence="10 11">
    <name type="scientific">Batillaria attramentaria</name>
    <dbReference type="NCBI Taxonomy" id="370345"/>
    <lineage>
        <taxon>Eukaryota</taxon>
        <taxon>Metazoa</taxon>
        <taxon>Spiralia</taxon>
        <taxon>Lophotrochozoa</taxon>
        <taxon>Mollusca</taxon>
        <taxon>Gastropoda</taxon>
        <taxon>Caenogastropoda</taxon>
        <taxon>Sorbeoconcha</taxon>
        <taxon>Cerithioidea</taxon>
        <taxon>Batillariidae</taxon>
        <taxon>Batillaria</taxon>
    </lineage>
</organism>
<evidence type="ECO:0000313" key="10">
    <source>
        <dbReference type="EMBL" id="KAK7506158.1"/>
    </source>
</evidence>
<dbReference type="SMART" id="SM00338">
    <property type="entry name" value="BRLZ"/>
    <property type="match status" value="1"/>
</dbReference>
<feature type="compositionally biased region" description="Polar residues" evidence="8">
    <location>
        <begin position="220"/>
        <end position="229"/>
    </location>
</feature>
<keyword evidence="3" id="KW-0805">Transcription regulation</keyword>
<comment type="caution">
    <text evidence="10">The sequence shown here is derived from an EMBL/GenBank/DDBJ whole genome shotgun (WGS) entry which is preliminary data.</text>
</comment>
<dbReference type="GO" id="GO:0005634">
    <property type="term" value="C:nucleus"/>
    <property type="evidence" value="ECO:0007669"/>
    <property type="project" value="UniProtKB-SubCell"/>
</dbReference>
<proteinExistence type="inferred from homology"/>
<evidence type="ECO:0000313" key="11">
    <source>
        <dbReference type="Proteomes" id="UP001519460"/>
    </source>
</evidence>
<feature type="compositionally biased region" description="Low complexity" evidence="8">
    <location>
        <begin position="262"/>
        <end position="271"/>
    </location>
</feature>
<evidence type="ECO:0000256" key="1">
    <source>
        <dbReference type="ARBA" id="ARBA00004123"/>
    </source>
</evidence>
<accession>A0ABD0M445</accession>
<dbReference type="Proteomes" id="UP001519460">
    <property type="component" value="Unassembled WGS sequence"/>
</dbReference>
<dbReference type="PROSITE" id="PS50217">
    <property type="entry name" value="BZIP"/>
    <property type="match status" value="1"/>
</dbReference>
<protein>
    <recommendedName>
        <fullName evidence="9">BZIP domain-containing protein</fullName>
    </recommendedName>
</protein>
<feature type="region of interest" description="Disordered" evidence="8">
    <location>
        <begin position="211"/>
        <end position="236"/>
    </location>
</feature>
<evidence type="ECO:0000256" key="3">
    <source>
        <dbReference type="ARBA" id="ARBA00023015"/>
    </source>
</evidence>
<keyword evidence="4" id="KW-0238">DNA-binding</keyword>
<dbReference type="SUPFAM" id="SSF57959">
    <property type="entry name" value="Leucine zipper domain"/>
    <property type="match status" value="1"/>
</dbReference>
<evidence type="ECO:0000256" key="7">
    <source>
        <dbReference type="SAM" id="Coils"/>
    </source>
</evidence>
<reference evidence="10 11" key="1">
    <citation type="journal article" date="2023" name="Sci. Data">
        <title>Genome assembly of the Korean intertidal mud-creeper Batillaria attramentaria.</title>
        <authorList>
            <person name="Patra A.K."/>
            <person name="Ho P.T."/>
            <person name="Jun S."/>
            <person name="Lee S.J."/>
            <person name="Kim Y."/>
            <person name="Won Y.J."/>
        </authorList>
    </citation>
    <scope>NUCLEOTIDE SEQUENCE [LARGE SCALE GENOMIC DNA]</scope>
    <source>
        <strain evidence="10">Wonlab-2016</strain>
    </source>
</reference>
<evidence type="ECO:0000256" key="2">
    <source>
        <dbReference type="ARBA" id="ARBA00007163"/>
    </source>
</evidence>
<dbReference type="Pfam" id="PF00170">
    <property type="entry name" value="bZIP_1"/>
    <property type="match status" value="1"/>
</dbReference>
<dbReference type="PANTHER" id="PTHR13044">
    <property type="entry name" value="ACTIVATING TRANSCRIPTION FACTOR ATF 4/5"/>
    <property type="match status" value="1"/>
</dbReference>
<dbReference type="PANTHER" id="PTHR13044:SF14">
    <property type="entry name" value="CRYPTOCEPHAL, ISOFORM A"/>
    <property type="match status" value="1"/>
</dbReference>
<dbReference type="AlphaFoldDB" id="A0ABD0M445"/>
<evidence type="ECO:0000256" key="6">
    <source>
        <dbReference type="ARBA" id="ARBA00023242"/>
    </source>
</evidence>
<feature type="coiled-coil region" evidence="7">
    <location>
        <begin position="313"/>
        <end position="361"/>
    </location>
</feature>
<evidence type="ECO:0000256" key="8">
    <source>
        <dbReference type="SAM" id="MobiDB-lite"/>
    </source>
</evidence>
<comment type="subcellular location">
    <subcellularLocation>
        <location evidence="1">Nucleus</location>
    </subcellularLocation>
</comment>
<feature type="compositionally biased region" description="Polar residues" evidence="8">
    <location>
        <begin position="251"/>
        <end position="261"/>
    </location>
</feature>
<name>A0ABD0M445_9CAEN</name>
<dbReference type="EMBL" id="JACVVK020000007">
    <property type="protein sequence ID" value="KAK7506158.1"/>
    <property type="molecule type" value="Genomic_DNA"/>
</dbReference>
<evidence type="ECO:0000256" key="4">
    <source>
        <dbReference type="ARBA" id="ARBA00023125"/>
    </source>
</evidence>
<keyword evidence="5" id="KW-0804">Transcription</keyword>
<dbReference type="CDD" id="cd14692">
    <property type="entry name" value="bZIP_ATF4"/>
    <property type="match status" value="1"/>
</dbReference>
<comment type="similarity">
    <text evidence="2">Belongs to the bZIP family.</text>
</comment>
<dbReference type="Gene3D" id="1.20.5.170">
    <property type="match status" value="1"/>
</dbReference>
<gene>
    <name evidence="10" type="ORF">BaRGS_00002270</name>
</gene>
<feature type="domain" description="BZIP" evidence="9">
    <location>
        <begin position="295"/>
        <end position="358"/>
    </location>
</feature>
<dbReference type="GO" id="GO:0003677">
    <property type="term" value="F:DNA binding"/>
    <property type="evidence" value="ECO:0007669"/>
    <property type="project" value="UniProtKB-KW"/>
</dbReference>
<sequence length="369" mass="40624">MMDMYGMDDFSLLVDDWNLGQSFDFNQFGDVKVTQVKDDHDLATIKTETQVDMLDSFLDTPTDKLNDPFGAEWMENADLLQFLDVAVNNDAVLEQAAVLEAEIQPTASPPVSPAIPEASVSPAVQDKHEVHIASFEFLQSLLKQSEQNMQADAVLPPASSPSPPTSPEAQVAPEIDCLALDLQETRDTGVDLQDVEFIGSPLSADDVESLLSSAAPSPSTVDTSSLYGESTNSSTVTCNSSDLYQLVANVTKGQKSRGSPYSRSQSTSPKTPKSKGRKQTATISPGPSELELELMSKKDRKKLQNKNAAIRYRQKKKEECDTTKSELTELETVNEKLHEKVDQLQREVQYMKDLIQEVQKARGLKTFSI</sequence>
<dbReference type="FunFam" id="1.20.5.170:FF:000021">
    <property type="entry name" value="Cyclic AMP-dependent transcription factor ATF-4"/>
    <property type="match status" value="1"/>
</dbReference>
<keyword evidence="11" id="KW-1185">Reference proteome</keyword>
<dbReference type="InterPro" id="IPR046347">
    <property type="entry name" value="bZIP_sf"/>
</dbReference>
<evidence type="ECO:0000259" key="9">
    <source>
        <dbReference type="PROSITE" id="PS50217"/>
    </source>
</evidence>
<evidence type="ECO:0000256" key="5">
    <source>
        <dbReference type="ARBA" id="ARBA00023163"/>
    </source>
</evidence>
<keyword evidence="6" id="KW-0539">Nucleus</keyword>
<keyword evidence="7" id="KW-0175">Coiled coil</keyword>
<dbReference type="InterPro" id="IPR004827">
    <property type="entry name" value="bZIP"/>
</dbReference>
<feature type="region of interest" description="Disordered" evidence="8">
    <location>
        <begin position="251"/>
        <end position="288"/>
    </location>
</feature>